<sequence length="127" mass="13984">RNKADLEDQSLDYLFNNLKIYEAEVISSSSTSHNTQNIAFVSSSNNTDSTNALVSDVPSVSAANTKVSVSTPSTCSTCCLLRIFNDSSQCIDEDMLKDFDGEDLDALWRITKEKFSTAMPTRVKEKA</sequence>
<organism evidence="1">
    <name type="scientific">Tanacetum cinerariifolium</name>
    <name type="common">Dalmatian daisy</name>
    <name type="synonym">Chrysanthemum cinerariifolium</name>
    <dbReference type="NCBI Taxonomy" id="118510"/>
    <lineage>
        <taxon>Eukaryota</taxon>
        <taxon>Viridiplantae</taxon>
        <taxon>Streptophyta</taxon>
        <taxon>Embryophyta</taxon>
        <taxon>Tracheophyta</taxon>
        <taxon>Spermatophyta</taxon>
        <taxon>Magnoliopsida</taxon>
        <taxon>eudicotyledons</taxon>
        <taxon>Gunneridae</taxon>
        <taxon>Pentapetalae</taxon>
        <taxon>asterids</taxon>
        <taxon>campanulids</taxon>
        <taxon>Asterales</taxon>
        <taxon>Asteraceae</taxon>
        <taxon>Asteroideae</taxon>
        <taxon>Anthemideae</taxon>
        <taxon>Anthemidinae</taxon>
        <taxon>Tanacetum</taxon>
    </lineage>
</organism>
<comment type="caution">
    <text evidence="1">The sequence shown here is derived from an EMBL/GenBank/DDBJ whole genome shotgun (WGS) entry which is preliminary data.</text>
</comment>
<evidence type="ECO:0000313" key="1">
    <source>
        <dbReference type="EMBL" id="GFC91344.1"/>
    </source>
</evidence>
<gene>
    <name evidence="1" type="ORF">Tci_863314</name>
</gene>
<protein>
    <submittedName>
        <fullName evidence="1">Uncharacterized protein</fullName>
    </submittedName>
</protein>
<proteinExistence type="predicted"/>
<name>A0A699S1Q3_TANCI</name>
<feature type="non-terminal residue" evidence="1">
    <location>
        <position position="1"/>
    </location>
</feature>
<dbReference type="EMBL" id="BKCJ011131246">
    <property type="protein sequence ID" value="GFC91344.1"/>
    <property type="molecule type" value="Genomic_DNA"/>
</dbReference>
<accession>A0A699S1Q3</accession>
<dbReference type="AlphaFoldDB" id="A0A699S1Q3"/>
<reference evidence="1" key="1">
    <citation type="journal article" date="2019" name="Sci. Rep.">
        <title>Draft genome of Tanacetum cinerariifolium, the natural source of mosquito coil.</title>
        <authorList>
            <person name="Yamashiro T."/>
            <person name="Shiraishi A."/>
            <person name="Satake H."/>
            <person name="Nakayama K."/>
        </authorList>
    </citation>
    <scope>NUCLEOTIDE SEQUENCE</scope>
</reference>